<dbReference type="EMBL" id="MSZX01000019">
    <property type="protein sequence ID" value="OPA73315.1"/>
    <property type="molecule type" value="Genomic_DNA"/>
</dbReference>
<dbReference type="RefSeq" id="WP_078502760.1">
    <property type="nucleotide sequence ID" value="NZ_MSZX01000019.1"/>
</dbReference>
<gene>
    <name evidence="2" type="ORF">BVG16_29365</name>
</gene>
<keyword evidence="1" id="KW-1133">Transmembrane helix</keyword>
<dbReference type="AlphaFoldDB" id="A0A1T2X0I6"/>
<feature type="transmembrane region" description="Helical" evidence="1">
    <location>
        <begin position="148"/>
        <end position="165"/>
    </location>
</feature>
<accession>A0A1T2X0I6</accession>
<organism evidence="2 3">
    <name type="scientific">Paenibacillus selenitireducens</name>
    <dbReference type="NCBI Taxonomy" id="1324314"/>
    <lineage>
        <taxon>Bacteria</taxon>
        <taxon>Bacillati</taxon>
        <taxon>Bacillota</taxon>
        <taxon>Bacilli</taxon>
        <taxon>Bacillales</taxon>
        <taxon>Paenibacillaceae</taxon>
        <taxon>Paenibacillus</taxon>
    </lineage>
</organism>
<feature type="transmembrane region" description="Helical" evidence="1">
    <location>
        <begin position="39"/>
        <end position="56"/>
    </location>
</feature>
<evidence type="ECO:0000313" key="2">
    <source>
        <dbReference type="EMBL" id="OPA73315.1"/>
    </source>
</evidence>
<dbReference type="Proteomes" id="UP000190188">
    <property type="component" value="Unassembled WGS sequence"/>
</dbReference>
<comment type="caution">
    <text evidence="2">The sequence shown here is derived from an EMBL/GenBank/DDBJ whole genome shotgun (WGS) entry which is preliminary data.</text>
</comment>
<proteinExistence type="predicted"/>
<dbReference type="Pfam" id="PF13346">
    <property type="entry name" value="ABC2_membrane_5"/>
    <property type="match status" value="1"/>
</dbReference>
<keyword evidence="3" id="KW-1185">Reference proteome</keyword>
<feature type="transmembrane region" description="Helical" evidence="1">
    <location>
        <begin position="116"/>
        <end position="136"/>
    </location>
</feature>
<feature type="transmembrane region" description="Helical" evidence="1">
    <location>
        <begin position="16"/>
        <end position="33"/>
    </location>
</feature>
<dbReference type="STRING" id="1324314.BVG16_29365"/>
<name>A0A1T2X0I6_9BACL</name>
<keyword evidence="1" id="KW-0472">Membrane</keyword>
<reference evidence="2 3" key="1">
    <citation type="submission" date="2017-01" db="EMBL/GenBank/DDBJ databases">
        <title>Genome analysis of Paenibacillus selenitrireducens ES3-24.</title>
        <authorList>
            <person name="Xu D."/>
            <person name="Yao R."/>
            <person name="Zheng S."/>
        </authorList>
    </citation>
    <scope>NUCLEOTIDE SEQUENCE [LARGE SCALE GENOMIC DNA]</scope>
    <source>
        <strain evidence="2 3">ES3-24</strain>
    </source>
</reference>
<sequence length="213" mass="24170">MLLHLVKKDILIAKKYVWIMMVVAIAIPLFFMVRAPDLLGVSAFLTSVVFTELMLFQSVSMAELKYPKAAALLCAAPISRSAIVLARYIFLIFIFAYCYVTYSLMAWIMAPIEHLTLIHVLTVLLISTILISVYTPIQYKYGYEKTKYFFSILIVATPFVLPAIIKSNMLSQFDGFFTLPESIQYLTLIAAIMISNCISIYASIRIYSNKELL</sequence>
<dbReference type="PANTHER" id="PTHR41309:SF2">
    <property type="entry name" value="MEMBRANE PROTEIN"/>
    <property type="match status" value="1"/>
</dbReference>
<protein>
    <submittedName>
        <fullName evidence="2">ABC transporter permease</fullName>
    </submittedName>
</protein>
<dbReference type="OrthoDB" id="1826454at2"/>
<evidence type="ECO:0000313" key="3">
    <source>
        <dbReference type="Proteomes" id="UP000190188"/>
    </source>
</evidence>
<evidence type="ECO:0000256" key="1">
    <source>
        <dbReference type="SAM" id="Phobius"/>
    </source>
</evidence>
<feature type="transmembrane region" description="Helical" evidence="1">
    <location>
        <begin position="88"/>
        <end position="110"/>
    </location>
</feature>
<keyword evidence="1" id="KW-0812">Transmembrane</keyword>
<feature type="transmembrane region" description="Helical" evidence="1">
    <location>
        <begin position="185"/>
        <end position="204"/>
    </location>
</feature>
<dbReference type="PANTHER" id="PTHR41309">
    <property type="entry name" value="MEMBRANE PROTEIN-RELATED"/>
    <property type="match status" value="1"/>
</dbReference>
<dbReference type="InterPro" id="IPR025699">
    <property type="entry name" value="ABC2_memb-like"/>
</dbReference>